<dbReference type="InterPro" id="IPR029060">
    <property type="entry name" value="PIN-like_dom_sf"/>
</dbReference>
<dbReference type="GO" id="GO:0016787">
    <property type="term" value="F:hydrolase activity"/>
    <property type="evidence" value="ECO:0007669"/>
    <property type="project" value="UniProtKB-KW"/>
</dbReference>
<dbReference type="GO" id="GO:0090729">
    <property type="term" value="F:toxin activity"/>
    <property type="evidence" value="ECO:0007669"/>
    <property type="project" value="UniProtKB-KW"/>
</dbReference>
<evidence type="ECO:0000256" key="5">
    <source>
        <dbReference type="HAMAP-Rule" id="MF_00265"/>
    </source>
</evidence>
<dbReference type="SUPFAM" id="SSF88723">
    <property type="entry name" value="PIN domain-like"/>
    <property type="match status" value="1"/>
</dbReference>
<comment type="cofactor">
    <cofactor evidence="5">
        <name>Mg(2+)</name>
        <dbReference type="ChEBI" id="CHEBI:18420"/>
    </cofactor>
</comment>
<keyword evidence="2 5" id="KW-0540">Nuclease</keyword>
<reference evidence="7 8" key="1">
    <citation type="submission" date="2017-03" db="EMBL/GenBank/DDBJ databases">
        <authorList>
            <person name="Afonso C.L."/>
            <person name="Miller P.J."/>
            <person name="Scott M.A."/>
            <person name="Spackman E."/>
            <person name="Goraichik I."/>
            <person name="Dimitrov K.M."/>
            <person name="Suarez D.L."/>
            <person name="Swayne D.E."/>
        </authorList>
    </citation>
    <scope>NUCLEOTIDE SEQUENCE [LARGE SCALE GENOMIC DNA]</scope>
    <source>
        <strain evidence="7 8">CECT 8625</strain>
    </source>
</reference>
<dbReference type="HAMAP" id="MF_00265">
    <property type="entry name" value="VapC_Nob1"/>
    <property type="match status" value="1"/>
</dbReference>
<keyword evidence="4 5" id="KW-0378">Hydrolase</keyword>
<comment type="similarity">
    <text evidence="5">Belongs to the PINc/VapC protein family.</text>
</comment>
<dbReference type="InterPro" id="IPR002716">
    <property type="entry name" value="PIN_dom"/>
</dbReference>
<feature type="binding site" evidence="5">
    <location>
        <position position="5"/>
    </location>
    <ligand>
        <name>Mg(2+)</name>
        <dbReference type="ChEBI" id="CHEBI:18420"/>
    </ligand>
</feature>
<proteinExistence type="inferred from homology"/>
<evidence type="ECO:0000313" key="8">
    <source>
        <dbReference type="Proteomes" id="UP000193570"/>
    </source>
</evidence>
<evidence type="ECO:0000256" key="2">
    <source>
        <dbReference type="ARBA" id="ARBA00022722"/>
    </source>
</evidence>
<gene>
    <name evidence="5" type="primary">vapC</name>
    <name evidence="7" type="ORF">ROJ8625_03175</name>
</gene>
<evidence type="ECO:0000313" key="7">
    <source>
        <dbReference type="EMBL" id="SLN62987.1"/>
    </source>
</evidence>
<evidence type="ECO:0000259" key="6">
    <source>
        <dbReference type="Pfam" id="PF01850"/>
    </source>
</evidence>
<dbReference type="AlphaFoldDB" id="A0A1X6ZW07"/>
<accession>A0A1X6ZW07</accession>
<dbReference type="OrthoDB" id="329172at2"/>
<dbReference type="RefSeq" id="WP_085792867.1">
    <property type="nucleotide sequence ID" value="NZ_FWFK01000006.1"/>
</dbReference>
<dbReference type="GO" id="GO:0004540">
    <property type="term" value="F:RNA nuclease activity"/>
    <property type="evidence" value="ECO:0007669"/>
    <property type="project" value="InterPro"/>
</dbReference>
<dbReference type="GO" id="GO:0000287">
    <property type="term" value="F:magnesium ion binding"/>
    <property type="evidence" value="ECO:0007669"/>
    <property type="project" value="UniProtKB-UniRule"/>
</dbReference>
<dbReference type="EMBL" id="FWFK01000006">
    <property type="protein sequence ID" value="SLN62987.1"/>
    <property type="molecule type" value="Genomic_DNA"/>
</dbReference>
<evidence type="ECO:0000256" key="1">
    <source>
        <dbReference type="ARBA" id="ARBA00022649"/>
    </source>
</evidence>
<keyword evidence="1 5" id="KW-1277">Toxin-antitoxin system</keyword>
<keyword evidence="3 5" id="KW-0479">Metal-binding</keyword>
<dbReference type="EC" id="3.1.-.-" evidence="5"/>
<dbReference type="Proteomes" id="UP000193570">
    <property type="component" value="Unassembled WGS sequence"/>
</dbReference>
<dbReference type="InterPro" id="IPR022907">
    <property type="entry name" value="VapC_family"/>
</dbReference>
<keyword evidence="5" id="KW-0800">Toxin</keyword>
<feature type="binding site" evidence="5">
    <location>
        <position position="86"/>
    </location>
    <ligand>
        <name>Mg(2+)</name>
        <dbReference type="ChEBI" id="CHEBI:18420"/>
    </ligand>
</feature>
<dbReference type="Gene3D" id="3.40.50.1010">
    <property type="entry name" value="5'-nuclease"/>
    <property type="match status" value="1"/>
</dbReference>
<sequence length="121" mass="12824">MILADTSVWIDHLRHGDPDLARHLDAGEVACHPLVVAELALGTLRARDEILGLLDGLPALPLATVAEVRAMIEARRLMSRGIGYVDAGLVASCLLTPGTTLWSRDRRLAAVADQLGIAAAV</sequence>
<keyword evidence="8" id="KW-1185">Reference proteome</keyword>
<name>A0A1X6ZW07_9RHOB</name>
<keyword evidence="5" id="KW-0460">Magnesium</keyword>
<feature type="domain" description="PIN" evidence="6">
    <location>
        <begin position="2"/>
        <end position="112"/>
    </location>
</feature>
<comment type="function">
    <text evidence="5">Toxic component of a toxin-antitoxin (TA) system. An RNase.</text>
</comment>
<evidence type="ECO:0000256" key="4">
    <source>
        <dbReference type="ARBA" id="ARBA00022801"/>
    </source>
</evidence>
<evidence type="ECO:0000256" key="3">
    <source>
        <dbReference type="ARBA" id="ARBA00022723"/>
    </source>
</evidence>
<protein>
    <recommendedName>
        <fullName evidence="5">Ribonuclease VapC</fullName>
        <shortName evidence="5">RNase VapC</shortName>
        <ecNumber evidence="5">3.1.-.-</ecNumber>
    </recommendedName>
    <alternativeName>
        <fullName evidence="5">Toxin VapC</fullName>
    </alternativeName>
</protein>
<organism evidence="7 8">
    <name type="scientific">Roseivivax jejudonensis</name>
    <dbReference type="NCBI Taxonomy" id="1529041"/>
    <lineage>
        <taxon>Bacteria</taxon>
        <taxon>Pseudomonadati</taxon>
        <taxon>Pseudomonadota</taxon>
        <taxon>Alphaproteobacteria</taxon>
        <taxon>Rhodobacterales</taxon>
        <taxon>Roseobacteraceae</taxon>
        <taxon>Roseivivax</taxon>
    </lineage>
</organism>
<dbReference type="Pfam" id="PF01850">
    <property type="entry name" value="PIN"/>
    <property type="match status" value="1"/>
</dbReference>